<evidence type="ECO:0000313" key="2">
    <source>
        <dbReference type="EMBL" id="PCH40598.1"/>
    </source>
</evidence>
<feature type="region of interest" description="Disordered" evidence="1">
    <location>
        <begin position="60"/>
        <end position="117"/>
    </location>
</feature>
<dbReference type="EMBL" id="KB468053">
    <property type="protein sequence ID" value="PCH40598.1"/>
    <property type="molecule type" value="Genomic_DNA"/>
</dbReference>
<keyword evidence="3" id="KW-1185">Reference proteome</keyword>
<sequence length="420" mass="46263">MRPPPTGLDAENQQALLLIHEAVNDTQFERGRAILGLPPHHPLPGLTTRLVDNLRQLRSSATRSGSETTPPGMTPSTTYPDGSMSEYGCTTTTSSMSPGTTSAMSPQPGHHLDRPKPSPADIAAALITGSSIAPTIVAPHAGSPSQGIVEESVRPISALASCLRIRSPGDPPCAFDRLEILQINYLRWLDRRAPPTSRRWAPSPTLRKVEFMDLNWPDELSTLHPYGELETSSGSDIVLFLSNALSCSDLKQLLHHAGKALCRFGMSPLEPLQGTDPHSIQPLRVPDVDLSRNAGLQVLEMIIREYNIPSALLERVETYGVIQRMISSAYPTVLEEITIRVELEQNCPLILSHVLLALRGAVCPPDQPLAPERYTSLKSMKLEIHYVDVNCKRQMEADWDRLAPIWFPSFYSRGIIEWAS</sequence>
<dbReference type="Proteomes" id="UP000218811">
    <property type="component" value="Unassembled WGS sequence"/>
</dbReference>
<accession>A0A2H3JS46</accession>
<reference evidence="2 3" key="1">
    <citation type="journal article" date="2012" name="Science">
        <title>The Paleozoic origin of enzymatic lignin decomposition reconstructed from 31 fungal genomes.</title>
        <authorList>
            <person name="Floudas D."/>
            <person name="Binder M."/>
            <person name="Riley R."/>
            <person name="Barry K."/>
            <person name="Blanchette R.A."/>
            <person name="Henrissat B."/>
            <person name="Martinez A.T."/>
            <person name="Otillar R."/>
            <person name="Spatafora J.W."/>
            <person name="Yadav J.S."/>
            <person name="Aerts A."/>
            <person name="Benoit I."/>
            <person name="Boyd A."/>
            <person name="Carlson A."/>
            <person name="Copeland A."/>
            <person name="Coutinho P.M."/>
            <person name="de Vries R.P."/>
            <person name="Ferreira P."/>
            <person name="Findley K."/>
            <person name="Foster B."/>
            <person name="Gaskell J."/>
            <person name="Glotzer D."/>
            <person name="Gorecki P."/>
            <person name="Heitman J."/>
            <person name="Hesse C."/>
            <person name="Hori C."/>
            <person name="Igarashi K."/>
            <person name="Jurgens J.A."/>
            <person name="Kallen N."/>
            <person name="Kersten P."/>
            <person name="Kohler A."/>
            <person name="Kuees U."/>
            <person name="Kumar T.K.A."/>
            <person name="Kuo A."/>
            <person name="LaButti K."/>
            <person name="Larrondo L.F."/>
            <person name="Lindquist E."/>
            <person name="Ling A."/>
            <person name="Lombard V."/>
            <person name="Lucas S."/>
            <person name="Lundell T."/>
            <person name="Martin R."/>
            <person name="McLaughlin D.J."/>
            <person name="Morgenstern I."/>
            <person name="Morin E."/>
            <person name="Murat C."/>
            <person name="Nagy L.G."/>
            <person name="Nolan M."/>
            <person name="Ohm R.A."/>
            <person name="Patyshakuliyeva A."/>
            <person name="Rokas A."/>
            <person name="Ruiz-Duenas F.J."/>
            <person name="Sabat G."/>
            <person name="Salamov A."/>
            <person name="Samejima M."/>
            <person name="Schmutz J."/>
            <person name="Slot J.C."/>
            <person name="St John F."/>
            <person name="Stenlid J."/>
            <person name="Sun H."/>
            <person name="Sun S."/>
            <person name="Syed K."/>
            <person name="Tsang A."/>
            <person name="Wiebenga A."/>
            <person name="Young D."/>
            <person name="Pisabarro A."/>
            <person name="Eastwood D.C."/>
            <person name="Martin F."/>
            <person name="Cullen D."/>
            <person name="Grigoriev I.V."/>
            <person name="Hibbett D.S."/>
        </authorList>
    </citation>
    <scope>NUCLEOTIDE SEQUENCE [LARGE SCALE GENOMIC DNA]</scope>
    <source>
        <strain evidence="2 3">MD-104</strain>
    </source>
</reference>
<proteinExistence type="predicted"/>
<organism evidence="2 3">
    <name type="scientific">Wolfiporia cocos (strain MD-104)</name>
    <name type="common">Brown rot fungus</name>
    <dbReference type="NCBI Taxonomy" id="742152"/>
    <lineage>
        <taxon>Eukaryota</taxon>
        <taxon>Fungi</taxon>
        <taxon>Dikarya</taxon>
        <taxon>Basidiomycota</taxon>
        <taxon>Agaricomycotina</taxon>
        <taxon>Agaricomycetes</taxon>
        <taxon>Polyporales</taxon>
        <taxon>Phaeolaceae</taxon>
        <taxon>Wolfiporia</taxon>
    </lineage>
</organism>
<feature type="compositionally biased region" description="Low complexity" evidence="1">
    <location>
        <begin position="90"/>
        <end position="106"/>
    </location>
</feature>
<evidence type="ECO:0000256" key="1">
    <source>
        <dbReference type="SAM" id="MobiDB-lite"/>
    </source>
</evidence>
<feature type="compositionally biased region" description="Polar residues" evidence="1">
    <location>
        <begin position="60"/>
        <end position="80"/>
    </location>
</feature>
<evidence type="ECO:0000313" key="3">
    <source>
        <dbReference type="Proteomes" id="UP000218811"/>
    </source>
</evidence>
<dbReference type="AlphaFoldDB" id="A0A2H3JS46"/>
<protein>
    <submittedName>
        <fullName evidence="2">Uncharacterized protein</fullName>
    </submittedName>
</protein>
<name>A0A2H3JS46_WOLCO</name>
<gene>
    <name evidence="2" type="ORF">WOLCODRAFT_150658</name>
</gene>